<dbReference type="Proteomes" id="UP001267290">
    <property type="component" value="Unassembled WGS sequence"/>
</dbReference>
<organism evidence="5 6">
    <name type="scientific">Paenibacillus qinlingensis</name>
    <dbReference type="NCBI Taxonomy" id="1837343"/>
    <lineage>
        <taxon>Bacteria</taxon>
        <taxon>Bacillati</taxon>
        <taxon>Bacillota</taxon>
        <taxon>Bacilli</taxon>
        <taxon>Bacillales</taxon>
        <taxon>Paenibacillaceae</taxon>
        <taxon>Paenibacillus</taxon>
    </lineage>
</organism>
<dbReference type="InterPro" id="IPR050114">
    <property type="entry name" value="UPF0173_UPF0282_UlaG_hydrolase"/>
</dbReference>
<proteinExistence type="predicted"/>
<evidence type="ECO:0000313" key="5">
    <source>
        <dbReference type="EMBL" id="MDR6551002.1"/>
    </source>
</evidence>
<protein>
    <submittedName>
        <fullName evidence="5">L-ascorbate metabolism protein UlaG (Beta-lactamase superfamily)</fullName>
    </submittedName>
</protein>
<dbReference type="Gene3D" id="3.60.15.10">
    <property type="entry name" value="Ribonuclease Z/Hydroxyacylglutathione hydrolase-like"/>
    <property type="match status" value="1"/>
</dbReference>
<keyword evidence="6" id="KW-1185">Reference proteome</keyword>
<dbReference type="InterPro" id="IPR036866">
    <property type="entry name" value="RibonucZ/Hydroxyglut_hydro"/>
</dbReference>
<evidence type="ECO:0000256" key="2">
    <source>
        <dbReference type="ARBA" id="ARBA00034301"/>
    </source>
</evidence>
<dbReference type="PANTHER" id="PTHR43546:SF3">
    <property type="entry name" value="UPF0173 METAL-DEPENDENT HYDROLASE MJ1163"/>
    <property type="match status" value="1"/>
</dbReference>
<dbReference type="InterPro" id="IPR001279">
    <property type="entry name" value="Metallo-B-lactamas"/>
</dbReference>
<evidence type="ECO:0000256" key="3">
    <source>
        <dbReference type="ARBA" id="ARBA00048505"/>
    </source>
</evidence>
<comment type="caution">
    <text evidence="5">The sequence shown here is derived from an EMBL/GenBank/DDBJ whole genome shotgun (WGS) entry which is preliminary data.</text>
</comment>
<dbReference type="RefSeq" id="WP_310226286.1">
    <property type="nucleotide sequence ID" value="NZ_JAVDSB010000002.1"/>
</dbReference>
<evidence type="ECO:0000256" key="1">
    <source>
        <dbReference type="ARBA" id="ARBA00034221"/>
    </source>
</evidence>
<comment type="catalytic activity">
    <reaction evidence="3">
        <text>3',5'-cyclic UMP + H2O = UMP + H(+)</text>
        <dbReference type="Rhea" id="RHEA:70575"/>
        <dbReference type="ChEBI" id="CHEBI:15377"/>
        <dbReference type="ChEBI" id="CHEBI:15378"/>
        <dbReference type="ChEBI" id="CHEBI:57865"/>
        <dbReference type="ChEBI" id="CHEBI:184387"/>
    </reaction>
    <physiologicalReaction direction="left-to-right" evidence="3">
        <dbReference type="Rhea" id="RHEA:70576"/>
    </physiologicalReaction>
</comment>
<comment type="catalytic activity">
    <reaction evidence="1">
        <text>3',5'-cyclic CMP + H2O = CMP + H(+)</text>
        <dbReference type="Rhea" id="RHEA:72675"/>
        <dbReference type="ChEBI" id="CHEBI:15377"/>
        <dbReference type="ChEBI" id="CHEBI:15378"/>
        <dbReference type="ChEBI" id="CHEBI:58003"/>
        <dbReference type="ChEBI" id="CHEBI:60377"/>
    </reaction>
    <physiologicalReaction direction="left-to-right" evidence="1">
        <dbReference type="Rhea" id="RHEA:72676"/>
    </physiologicalReaction>
</comment>
<evidence type="ECO:0000313" key="6">
    <source>
        <dbReference type="Proteomes" id="UP001267290"/>
    </source>
</evidence>
<dbReference type="SMART" id="SM00849">
    <property type="entry name" value="Lactamase_B"/>
    <property type="match status" value="1"/>
</dbReference>
<evidence type="ECO:0000259" key="4">
    <source>
        <dbReference type="SMART" id="SM00849"/>
    </source>
</evidence>
<accession>A0ABU1NVW9</accession>
<feature type="domain" description="Metallo-beta-lactamase" evidence="4">
    <location>
        <begin position="7"/>
        <end position="178"/>
    </location>
</feature>
<dbReference type="SUPFAM" id="SSF56281">
    <property type="entry name" value="Metallo-hydrolase/oxidoreductase"/>
    <property type="match status" value="1"/>
</dbReference>
<dbReference type="PANTHER" id="PTHR43546">
    <property type="entry name" value="UPF0173 METAL-DEPENDENT HYDROLASE MJ1163-RELATED"/>
    <property type="match status" value="1"/>
</dbReference>
<dbReference type="Pfam" id="PF12706">
    <property type="entry name" value="Lactamase_B_2"/>
    <property type="match status" value="1"/>
</dbReference>
<reference evidence="5 6" key="1">
    <citation type="submission" date="2023-07" db="EMBL/GenBank/DDBJ databases">
        <title>Sorghum-associated microbial communities from plants grown in Nebraska, USA.</title>
        <authorList>
            <person name="Schachtman D."/>
        </authorList>
    </citation>
    <scope>NUCLEOTIDE SEQUENCE [LARGE SCALE GENOMIC DNA]</scope>
    <source>
        <strain evidence="5 6">CC258</strain>
    </source>
</reference>
<gene>
    <name evidence="5" type="ORF">J2736_002189</name>
</gene>
<name>A0ABU1NVW9_9BACL</name>
<sequence length="247" mass="27340">MKIVKLPWASVKIEHNDSRVVIDPFYNFPSDLGTPAGTLYPLDDFGKTDAVLLTHVHPDHYDPEAIKQFYGENVPIYVPIETLEYVKGHGFTSVVGVSLNEAITIGAFTVNPTFSVDGLGDPQIAWVVSADGKKIIHCGDTLWHGFWWKIKTDHGPFDAAFLPVNGPVVNLPFIQPASIEPIVMTPEQAVSAAMALEAKLLVPIHFDLVNNPPFYTPAKDIRNRVTQSALEKNITVKWLETKETLTL</sequence>
<dbReference type="EMBL" id="JAVDSB010000002">
    <property type="protein sequence ID" value="MDR6551002.1"/>
    <property type="molecule type" value="Genomic_DNA"/>
</dbReference>
<comment type="function">
    <text evidence="2">Counteracts the endogenous Pycsar antiviral defense system. Phosphodiesterase that enables metal-dependent hydrolysis of host cyclic nucleotide Pycsar defense signals such as cCMP and cUMP.</text>
</comment>